<reference evidence="1 2" key="1">
    <citation type="submission" date="2015-09" db="EMBL/GenBank/DDBJ databases">
        <title>Aphanizomenon flos-aquae WA102.</title>
        <authorList>
            <person name="Driscoll C."/>
        </authorList>
    </citation>
    <scope>NUCLEOTIDE SEQUENCE [LARGE SCALE GENOMIC DNA]</scope>
    <source>
        <strain evidence="1">WA102</strain>
    </source>
</reference>
<dbReference type="EMBL" id="LJOW01000242">
    <property type="protein sequence ID" value="OBQ37985.1"/>
    <property type="molecule type" value="Genomic_DNA"/>
</dbReference>
<accession>A0A1B7WLK6</accession>
<proteinExistence type="predicted"/>
<gene>
    <name evidence="1" type="ORF">AN484_24580</name>
</gene>
<organism evidence="1 2">
    <name type="scientific">Aphanizomenon flos-aquae WA102</name>
    <dbReference type="NCBI Taxonomy" id="1710896"/>
    <lineage>
        <taxon>Bacteria</taxon>
        <taxon>Bacillati</taxon>
        <taxon>Cyanobacteriota</taxon>
        <taxon>Cyanophyceae</taxon>
        <taxon>Nostocales</taxon>
        <taxon>Aphanizomenonaceae</taxon>
        <taxon>Aphanizomenon</taxon>
    </lineage>
</organism>
<protein>
    <submittedName>
        <fullName evidence="1">Uncharacterized protein</fullName>
    </submittedName>
</protein>
<sequence>MRPFAAQAIPGGVALDRWQAGVFWIEPTTKGYVYIADRGFRGRIIVVPTANGLTAGNAVDLEE</sequence>
<evidence type="ECO:0000313" key="2">
    <source>
        <dbReference type="Proteomes" id="UP000092093"/>
    </source>
</evidence>
<evidence type="ECO:0000313" key="1">
    <source>
        <dbReference type="EMBL" id="OBQ37985.1"/>
    </source>
</evidence>
<name>A0A1B7WLK6_APHFL</name>
<comment type="caution">
    <text evidence="1">The sequence shown here is derived from an EMBL/GenBank/DDBJ whole genome shotgun (WGS) entry which is preliminary data.</text>
</comment>
<dbReference type="AlphaFoldDB" id="A0A1B7WLK6"/>
<dbReference type="Proteomes" id="UP000092093">
    <property type="component" value="Unassembled WGS sequence"/>
</dbReference>